<dbReference type="SMART" id="SM01026">
    <property type="entry name" value="Beach"/>
    <property type="match status" value="1"/>
</dbReference>
<feature type="compositionally biased region" description="Basic and acidic residues" evidence="1">
    <location>
        <begin position="1848"/>
        <end position="1865"/>
    </location>
</feature>
<dbReference type="PANTHER" id="PTHR13743">
    <property type="entry name" value="BEIGE/BEACH-RELATED"/>
    <property type="match status" value="1"/>
</dbReference>
<dbReference type="InParanoid" id="A2G3C7"/>
<evidence type="ECO:0000313" key="4">
    <source>
        <dbReference type="Proteomes" id="UP000001542"/>
    </source>
</evidence>
<dbReference type="SUPFAM" id="SSF50978">
    <property type="entry name" value="WD40 repeat-like"/>
    <property type="match status" value="1"/>
</dbReference>
<sequence length="2265" mass="257315">MIQRDDFQTVVRMRKDGKPIQECCAVLKNYFQFDPALVGGCILRQFTEFDCKLGLQANSIAWFAHYQSLSSDFFSLLITAILNFLLATDDEQSVYLLKELILYYTNKGFTEISSEVFIKAAAFAAAKLLFAHDSTEMLVNLLKVAIQLNNEVYTDVLLNSLITVIPADTRVDSKSVLQTLEPLFLNFDEIAHNLFIEVTQFNYNDDYYELLERLVHKLVQFLNNISISDIEFKSSQEQDPPLKITDTMNIQPSIFNKLSIGMSLPSPDVLDSRNVYFKIPDDSKELKMFSNLFDKLPENSATGVLSMFAHLMDEEYSTEESQLKIIVFLSYLMKDKDNIPLPDSYFSYLIKSQIFSSTQNVFATIPSEMKKLAALRNDIITCFLSNHPQSIALLLDECSQNVLLFAETIGRIQAHVSFEEMPSFLTNHTIRQITNAIFTLITAIPEEPTDKDKYYRAWSTLFFFIISILEDFKIAELLTINTRFTSLFTTHLFQRKLAPMLKNCLNKFFSSKIVPNLDCVANLVNFASLVFSYATMNKDPYEEVVLDVLEILSTSITHNPGTAQTISAMVPIAFTHLANFPSTLLLQAVLSMVLCISMSMDDFEFTKPQIVQLDEAIKKTEPDGTSEQTQLMLISILAQSKSANTSSMFLIHAPAFIILLLSASSSDLAKIIVFFDKLIKFSIYNCIQCHNGGFDLFIIDMLKNYPNSFSFNGWNFPMNVTAEQIDTVVFPLIRYMFLTKTSLLVVERFVSLAVPSVDEKYPEIADQVITKLNQTLTSAPRLPKLTIAFSNSSPVFDYPNIPIEPFNNGVTFVFQCMFDQALTSLSSAQPILLTIQDQQGNEIIVFANGTTLFCEIRSDGQSSAANLFNNFEPCKWAFCCLILHPRGDSMRVQFSVNGEQPSLFHVRNPNFVGPTLHATVGGFRQNNCELSPFTFFYLGPYMLLDYSFTPTDILRMFSGEILQPDGTNNLIPLQEDWTQESYFHTIKIISERYDFFSCLVPFFKFHQFAPPHFLERIADILQHIPIESRFNYYPVVANYLYTLPTESLTFTFYSRFVPIGSNLPSTDLLTHILFNVDLWITAPSPHLLRIASHWSSVLASGYISVFKKCYTVSSLLTMMRVYFYYEKIETEIISTRPRSPDLDVAQIRSLMDRLILALAKVQFTQKDVQTLCSHLFTVQDPRQLTDILMTVKALSPLIKNGEKTAYDLHFLFVKTYSQIFVEVLRTIISLSNGNIAPHIELTLFDINKLHINKQTFDAVLEDCRTYPEIFPIAAFIASHLDEIQIQAFAVTFSDSVIFPENSNKLTKVKYWYMFPIICAIISPISIPAISAALFAILKNDWHFSKFDEICVFIDRLSFDGYNVRPFRSSLFNKLVDFALESKSTSLPLNVLMRCARYFLFSFQPILHSNNLTKEFEMSIFGSQKTVSNENKKEMDMLDILNLFKNCSCNLLFRVDPNFDKDLLTKVSKLSSLIPQNNFNSTATFYIDFFDYLAKRDSLSENVKNEVMSKLTPLVHQVAMVMNVSYQDFFAKNCKILFNYLEIELKKVEPLRVISQETVSVSNVACSIYYGSNENNIWTREICTAKFLETHMNESSIWALHKPQMTEKVSHVYTSTFTTPLYKLVGPRPAKRRILTVVGKPLFSCECSIVRMKGESKATFALFNDCILLKTLHKEIKYPLKELEFVLHRTRNGKLSCLEFFRIDNRSILIDFFPKSLKSILPKLSILNQINGCLVQFQLYPIFLTKRDSTSDWVNGNKSNFEYLMELNFFGGRTMKWAGAYPILPNVFADKNGNLDDKTTYRDFRRQKHFSIRPNAWLRTFPPFMHLFEDKMPSTSTTSCESTGLHFNQTDETKTDESETLSESRFEETEDDFSELEISISDPVELTPEFFTSPDCFPTTISNVSGFDFVRRMRKALESPFITSQLHLWIDSVFGIDQMQGTKIPQLFSVPHPARNLPRLTLAEKSEKMIKVPCTKIVKGQVESDGNNGYVIRGFSLDIGLFEYRNNVLTVINKSNDPRLIFVPIQNGCVLVNNQDASALVYVNKEKHLISPVPEAHFYGTGSKYGACAGLGGTAYLIDGQIQELFGICHVSPELPTCIYTSGEFKITAVGVKSGSVIFYDFVRGTHIRSIKLGFVPTRIIITKGIGRLVVFGASDFVITSLRGEIIVQTTNSELFGIDTTAICSCAVPAYSPYMSEDCIVIADTKRRVFIIDANDGQKLSGEPICVLTSRPVCVCVVEEGFGSFTIFAMGEDGKVIMNSIPSLKL</sequence>
<organism evidence="3 4">
    <name type="scientific">Trichomonas vaginalis (strain ATCC PRA-98 / G3)</name>
    <dbReference type="NCBI Taxonomy" id="412133"/>
    <lineage>
        <taxon>Eukaryota</taxon>
        <taxon>Metamonada</taxon>
        <taxon>Parabasalia</taxon>
        <taxon>Trichomonadida</taxon>
        <taxon>Trichomonadidae</taxon>
        <taxon>Trichomonas</taxon>
    </lineage>
</organism>
<dbReference type="OrthoDB" id="10644108at2759"/>
<dbReference type="Gene3D" id="1.10.1540.10">
    <property type="entry name" value="BEACH domain"/>
    <property type="match status" value="1"/>
</dbReference>
<dbReference type="KEGG" id="tva:4746003"/>
<dbReference type="SUPFAM" id="SSF50729">
    <property type="entry name" value="PH domain-like"/>
    <property type="match status" value="1"/>
</dbReference>
<reference evidence="3" key="1">
    <citation type="submission" date="2006-10" db="EMBL/GenBank/DDBJ databases">
        <authorList>
            <person name="Amadeo P."/>
            <person name="Zhao Q."/>
            <person name="Wortman J."/>
            <person name="Fraser-Liggett C."/>
            <person name="Carlton J."/>
        </authorList>
    </citation>
    <scope>NUCLEOTIDE SEQUENCE</scope>
    <source>
        <strain evidence="3">G3</strain>
    </source>
</reference>
<dbReference type="Pfam" id="PF02138">
    <property type="entry name" value="Beach"/>
    <property type="match status" value="1"/>
</dbReference>
<proteinExistence type="predicted"/>
<dbReference type="Proteomes" id="UP000001542">
    <property type="component" value="Unassembled WGS sequence"/>
</dbReference>
<reference evidence="3" key="2">
    <citation type="journal article" date="2007" name="Science">
        <title>Draft genome sequence of the sexually transmitted pathogen Trichomonas vaginalis.</title>
        <authorList>
            <person name="Carlton J.M."/>
            <person name="Hirt R.P."/>
            <person name="Silva J.C."/>
            <person name="Delcher A.L."/>
            <person name="Schatz M."/>
            <person name="Zhao Q."/>
            <person name="Wortman J.R."/>
            <person name="Bidwell S.L."/>
            <person name="Alsmark U.C.M."/>
            <person name="Besteiro S."/>
            <person name="Sicheritz-Ponten T."/>
            <person name="Noel C.J."/>
            <person name="Dacks J.B."/>
            <person name="Foster P.G."/>
            <person name="Simillion C."/>
            <person name="Van de Peer Y."/>
            <person name="Miranda-Saavedra D."/>
            <person name="Barton G.J."/>
            <person name="Westrop G.D."/>
            <person name="Mueller S."/>
            <person name="Dessi D."/>
            <person name="Fiori P.L."/>
            <person name="Ren Q."/>
            <person name="Paulsen I."/>
            <person name="Zhang H."/>
            <person name="Bastida-Corcuera F.D."/>
            <person name="Simoes-Barbosa A."/>
            <person name="Brown M.T."/>
            <person name="Hayes R.D."/>
            <person name="Mukherjee M."/>
            <person name="Okumura C.Y."/>
            <person name="Schneider R."/>
            <person name="Smith A.J."/>
            <person name="Vanacova S."/>
            <person name="Villalvazo M."/>
            <person name="Haas B.J."/>
            <person name="Pertea M."/>
            <person name="Feldblyum T.V."/>
            <person name="Utterback T.R."/>
            <person name="Shu C.L."/>
            <person name="Osoegawa K."/>
            <person name="de Jong P.J."/>
            <person name="Hrdy I."/>
            <person name="Horvathova L."/>
            <person name="Zubacova Z."/>
            <person name="Dolezal P."/>
            <person name="Malik S.B."/>
            <person name="Logsdon J.M. Jr."/>
            <person name="Henze K."/>
            <person name="Gupta A."/>
            <person name="Wang C.C."/>
            <person name="Dunne R.L."/>
            <person name="Upcroft J.A."/>
            <person name="Upcroft P."/>
            <person name="White O."/>
            <person name="Salzberg S.L."/>
            <person name="Tang P."/>
            <person name="Chiu C.-H."/>
            <person name="Lee Y.-S."/>
            <person name="Embley T.M."/>
            <person name="Coombs G.H."/>
            <person name="Mottram J.C."/>
            <person name="Tachezy J."/>
            <person name="Fraser-Liggett C.M."/>
            <person name="Johnson P.J."/>
        </authorList>
    </citation>
    <scope>NUCLEOTIDE SEQUENCE [LARGE SCALE GENOMIC DNA]</scope>
    <source>
        <strain evidence="3">G3</strain>
    </source>
</reference>
<dbReference type="eggNOG" id="KOG1786">
    <property type="taxonomic scope" value="Eukaryota"/>
</dbReference>
<dbReference type="VEuPathDB" id="TrichDB:TVAGG3_0867180"/>
<dbReference type="SUPFAM" id="SSF81837">
    <property type="entry name" value="BEACH domain"/>
    <property type="match status" value="1"/>
</dbReference>
<evidence type="ECO:0000256" key="1">
    <source>
        <dbReference type="SAM" id="MobiDB-lite"/>
    </source>
</evidence>
<name>A2G3C7_TRIV3</name>
<keyword evidence="4" id="KW-1185">Reference proteome</keyword>
<dbReference type="InterPro" id="IPR036372">
    <property type="entry name" value="BEACH_dom_sf"/>
</dbReference>
<dbReference type="PANTHER" id="PTHR13743:SF161">
    <property type="entry name" value="BEIGE_BEACH DOMAIN CONTAINING PROTEIN"/>
    <property type="match status" value="1"/>
</dbReference>
<feature type="region of interest" description="Disordered" evidence="1">
    <location>
        <begin position="1835"/>
        <end position="1865"/>
    </location>
</feature>
<evidence type="ECO:0000313" key="3">
    <source>
        <dbReference type="EMBL" id="EAX88344.1"/>
    </source>
</evidence>
<dbReference type="RefSeq" id="XP_001301274.1">
    <property type="nucleotide sequence ID" value="XM_001301273.1"/>
</dbReference>
<accession>A2G3C7</accession>
<protein>
    <submittedName>
        <fullName evidence="3">Beige/BEACH domain containing protein</fullName>
    </submittedName>
</protein>
<dbReference type="VEuPathDB" id="TrichDB:TVAG_363440"/>
<feature type="domain" description="BEACH" evidence="2">
    <location>
        <begin position="1749"/>
        <end position="1954"/>
    </location>
</feature>
<dbReference type="EMBL" id="DS114320">
    <property type="protein sequence ID" value="EAX88344.1"/>
    <property type="molecule type" value="Genomic_DNA"/>
</dbReference>
<dbReference type="InterPro" id="IPR000409">
    <property type="entry name" value="BEACH_dom"/>
</dbReference>
<evidence type="ECO:0000259" key="2">
    <source>
        <dbReference type="SMART" id="SM01026"/>
    </source>
</evidence>
<dbReference type="InterPro" id="IPR036322">
    <property type="entry name" value="WD40_repeat_dom_sf"/>
</dbReference>
<gene>
    <name evidence="3" type="ORF">TVAG_363440</name>
</gene>
<dbReference type="InterPro" id="IPR050865">
    <property type="entry name" value="BEACH_Domain"/>
</dbReference>
<feature type="compositionally biased region" description="Polar residues" evidence="1">
    <location>
        <begin position="1835"/>
        <end position="1847"/>
    </location>
</feature>